<gene>
    <name evidence="9" type="ORF">ABEB36_007615</name>
</gene>
<evidence type="ECO:0000256" key="7">
    <source>
        <dbReference type="SAM" id="SignalP"/>
    </source>
</evidence>
<comment type="similarity">
    <text evidence="2">Belongs to the sulfatase family.</text>
</comment>
<organism evidence="9 10">
    <name type="scientific">Hypothenemus hampei</name>
    <name type="common">Coffee berry borer</name>
    <dbReference type="NCBI Taxonomy" id="57062"/>
    <lineage>
        <taxon>Eukaryota</taxon>
        <taxon>Metazoa</taxon>
        <taxon>Ecdysozoa</taxon>
        <taxon>Arthropoda</taxon>
        <taxon>Hexapoda</taxon>
        <taxon>Insecta</taxon>
        <taxon>Pterygota</taxon>
        <taxon>Neoptera</taxon>
        <taxon>Endopterygota</taxon>
        <taxon>Coleoptera</taxon>
        <taxon>Polyphaga</taxon>
        <taxon>Cucujiformia</taxon>
        <taxon>Curculionidae</taxon>
        <taxon>Scolytinae</taxon>
        <taxon>Hypothenemus</taxon>
    </lineage>
</organism>
<name>A0ABD1EUT7_HYPHA</name>
<dbReference type="Proteomes" id="UP001566132">
    <property type="component" value="Unassembled WGS sequence"/>
</dbReference>
<evidence type="ECO:0000313" key="10">
    <source>
        <dbReference type="Proteomes" id="UP001566132"/>
    </source>
</evidence>
<feature type="chain" id="PRO_5044807228" description="Sulfatase N-terminal domain-containing protein" evidence="7">
    <location>
        <begin position="28"/>
        <end position="505"/>
    </location>
</feature>
<evidence type="ECO:0000256" key="3">
    <source>
        <dbReference type="ARBA" id="ARBA00022729"/>
    </source>
</evidence>
<evidence type="ECO:0000256" key="5">
    <source>
        <dbReference type="ARBA" id="ARBA00023180"/>
    </source>
</evidence>
<dbReference type="InterPro" id="IPR012251">
    <property type="entry name" value="GlcNAc_6-SO4ase"/>
</dbReference>
<dbReference type="InterPro" id="IPR024607">
    <property type="entry name" value="Sulfatase_CS"/>
</dbReference>
<feature type="domain" description="Sulfatase N-terminal" evidence="8">
    <location>
        <begin position="32"/>
        <end position="365"/>
    </location>
</feature>
<evidence type="ECO:0000259" key="8">
    <source>
        <dbReference type="Pfam" id="PF00884"/>
    </source>
</evidence>
<dbReference type="PROSITE" id="PS00523">
    <property type="entry name" value="SULFATASE_1"/>
    <property type="match status" value="1"/>
</dbReference>
<evidence type="ECO:0000256" key="6">
    <source>
        <dbReference type="PIRSR" id="PIRSR036666-50"/>
    </source>
</evidence>
<dbReference type="Pfam" id="PF00884">
    <property type="entry name" value="Sulfatase"/>
    <property type="match status" value="1"/>
</dbReference>
<dbReference type="PANTHER" id="PTHR43108">
    <property type="entry name" value="N-ACETYLGLUCOSAMINE-6-SULFATASE FAMILY MEMBER"/>
    <property type="match status" value="1"/>
</dbReference>
<feature type="signal peptide" evidence="7">
    <location>
        <begin position="1"/>
        <end position="27"/>
    </location>
</feature>
<keyword evidence="5" id="KW-0325">Glycoprotein</keyword>
<protein>
    <recommendedName>
        <fullName evidence="8">Sulfatase N-terminal domain-containing protein</fullName>
    </recommendedName>
</protein>
<dbReference type="AlphaFoldDB" id="A0ABD1EUT7"/>
<keyword evidence="3 7" id="KW-0732">Signal</keyword>
<accession>A0ABD1EUT7</accession>
<dbReference type="EMBL" id="JBDJPC010000005">
    <property type="protein sequence ID" value="KAL1502480.1"/>
    <property type="molecule type" value="Genomic_DNA"/>
</dbReference>
<feature type="modified residue" description="3-oxoalanine (Cys)" evidence="6">
    <location>
        <position position="76"/>
    </location>
</feature>
<evidence type="ECO:0000256" key="4">
    <source>
        <dbReference type="ARBA" id="ARBA00022801"/>
    </source>
</evidence>
<dbReference type="Gene3D" id="3.40.720.10">
    <property type="entry name" value="Alkaline Phosphatase, subunit A"/>
    <property type="match status" value="1"/>
</dbReference>
<dbReference type="CDD" id="cd16147">
    <property type="entry name" value="G6S"/>
    <property type="match status" value="1"/>
</dbReference>
<dbReference type="InterPro" id="IPR000917">
    <property type="entry name" value="Sulfatase_N"/>
</dbReference>
<dbReference type="PANTHER" id="PTHR43108:SF8">
    <property type="entry name" value="SD21168P"/>
    <property type="match status" value="1"/>
</dbReference>
<dbReference type="InterPro" id="IPR017850">
    <property type="entry name" value="Alkaline_phosphatase_core_sf"/>
</dbReference>
<keyword evidence="10" id="KW-1185">Reference proteome</keyword>
<reference evidence="9 10" key="1">
    <citation type="submission" date="2024-05" db="EMBL/GenBank/DDBJ databases">
        <title>Genetic variation in Jamaican populations of the coffee berry borer (Hypothenemus hampei).</title>
        <authorList>
            <person name="Errbii M."/>
            <person name="Myrie A."/>
        </authorList>
    </citation>
    <scope>NUCLEOTIDE SEQUENCE [LARGE SCALE GENOMIC DNA]</scope>
    <source>
        <strain evidence="9">JA-Hopewell-2020-01-JO</strain>
        <tissue evidence="9">Whole body</tissue>
    </source>
</reference>
<dbReference type="PIRSF" id="PIRSF036666">
    <property type="entry name" value="G6S"/>
    <property type="match status" value="1"/>
</dbReference>
<evidence type="ECO:0000313" key="9">
    <source>
        <dbReference type="EMBL" id="KAL1502480.1"/>
    </source>
</evidence>
<proteinExistence type="inferred from homology"/>
<sequence>MAQFVFFLKFIISKFFLCLLVAKGTLGERFTPNFVYILTDDQDLMLNSPIAMKKSLNLIGDKGKFFVHAFVNTPLCCPSRSTILTGKYPHNLGVFNNSLSGNCSSEYWQKHYEPHSVAAILKNRANYTTFYAGKYLNQYGSRFAGGTAHVPKGYDWWIGLKGNSKYYNYTLSINGTNLPVKNLYLTDLLANYSLAFLNQKSREDSPFFMMVAPPASHAPFIPPKRYEHRFQGVDLVMNPSFNHTPHNKHWIVKMPPKRLPTNVSILSHIHRRRLQTLLAVDDLVERIVLQLKRMKVFHKTYFIINSDNGFHIGQFGQPWDKRQPYEADTRVPLLISGPGIGKKILEFYPVSSVDMAPTILDLAGIKPPHHMDGRSFKKQLLNKRNKIGFKFVFMEYWGEGNERSVERTCPWTYDDNVADCSLNQWCKCQDSRNNTYTCVTDFRDEIRFKFCKFADSERFVEAYNLSIDPYELKNVYSRMNSKLVRYYNNLLNKFKKCSGRTCKTL</sequence>
<evidence type="ECO:0000256" key="1">
    <source>
        <dbReference type="ARBA" id="ARBA00001913"/>
    </source>
</evidence>
<comment type="caution">
    <text evidence="9">The sequence shown here is derived from an EMBL/GenBank/DDBJ whole genome shotgun (WGS) entry which is preliminary data.</text>
</comment>
<keyword evidence="4" id="KW-0378">Hydrolase</keyword>
<evidence type="ECO:0000256" key="2">
    <source>
        <dbReference type="ARBA" id="ARBA00008779"/>
    </source>
</evidence>
<dbReference type="SUPFAM" id="SSF53649">
    <property type="entry name" value="Alkaline phosphatase-like"/>
    <property type="match status" value="1"/>
</dbReference>
<comment type="cofactor">
    <cofactor evidence="1">
        <name>Ca(2+)</name>
        <dbReference type="ChEBI" id="CHEBI:29108"/>
    </cofactor>
</comment>
<dbReference type="GO" id="GO:0016787">
    <property type="term" value="F:hydrolase activity"/>
    <property type="evidence" value="ECO:0007669"/>
    <property type="project" value="UniProtKB-KW"/>
</dbReference>
<comment type="PTM">
    <text evidence="6">The conversion to 3-oxoalanine (also known as C-formylglycine, FGly), of a serine or cysteine residue in prokaryotes and of a cysteine residue in eukaryotes, is critical for catalytic activity.</text>
</comment>